<dbReference type="Gene3D" id="3.40.250.10">
    <property type="entry name" value="Rhodanese-like domain"/>
    <property type="match status" value="1"/>
</dbReference>
<dbReference type="PROSITE" id="PS50206">
    <property type="entry name" value="RHODANESE_3"/>
    <property type="match status" value="1"/>
</dbReference>
<evidence type="ECO:0000313" key="3">
    <source>
        <dbReference type="Proteomes" id="UP001260072"/>
    </source>
</evidence>
<dbReference type="InterPro" id="IPR001763">
    <property type="entry name" value="Rhodanese-like_dom"/>
</dbReference>
<keyword evidence="3" id="KW-1185">Reference proteome</keyword>
<sequence length="104" mass="10965">MPVKSTTPAEAHAAADLYLLDVREPDEVAQARVEGAHHIPLGSLVDRLDEVPRDRTVHVMCHAGGRSARAAAFLDAQGIDAVNVEGGIAEWHRTGLPVTIGGIA</sequence>
<dbReference type="Proteomes" id="UP001260072">
    <property type="component" value="Unassembled WGS sequence"/>
</dbReference>
<protein>
    <submittedName>
        <fullName evidence="2">Rhodanese-like domain-containing protein</fullName>
    </submittedName>
</protein>
<dbReference type="Pfam" id="PF00581">
    <property type="entry name" value="Rhodanese"/>
    <property type="match status" value="1"/>
</dbReference>
<dbReference type="PANTHER" id="PTHR43031">
    <property type="entry name" value="FAD-DEPENDENT OXIDOREDUCTASE"/>
    <property type="match status" value="1"/>
</dbReference>
<dbReference type="InterPro" id="IPR036873">
    <property type="entry name" value="Rhodanese-like_dom_sf"/>
</dbReference>
<dbReference type="CDD" id="cd00158">
    <property type="entry name" value="RHOD"/>
    <property type="match status" value="1"/>
</dbReference>
<proteinExistence type="predicted"/>
<dbReference type="InterPro" id="IPR050229">
    <property type="entry name" value="GlpE_sulfurtransferase"/>
</dbReference>
<comment type="caution">
    <text evidence="2">The sequence shown here is derived from an EMBL/GenBank/DDBJ whole genome shotgun (WGS) entry which is preliminary data.</text>
</comment>
<dbReference type="SMART" id="SM00450">
    <property type="entry name" value="RHOD"/>
    <property type="match status" value="1"/>
</dbReference>
<dbReference type="RefSeq" id="WP_310520851.1">
    <property type="nucleotide sequence ID" value="NZ_BAABBS010000001.1"/>
</dbReference>
<dbReference type="EMBL" id="JAVKGS010000003">
    <property type="protein sequence ID" value="MDR5692366.1"/>
    <property type="molecule type" value="Genomic_DNA"/>
</dbReference>
<accession>A0ABU1FLU4</accession>
<evidence type="ECO:0000313" key="2">
    <source>
        <dbReference type="EMBL" id="MDR5692366.1"/>
    </source>
</evidence>
<reference evidence="3" key="1">
    <citation type="submission" date="2023-07" db="EMBL/GenBank/DDBJ databases">
        <title>Description of three actinobacteria isolated from air of manufacturing shop in a pharmaceutical factory.</title>
        <authorList>
            <person name="Zhang D.-F."/>
        </authorList>
    </citation>
    <scope>NUCLEOTIDE SEQUENCE [LARGE SCALE GENOMIC DNA]</scope>
    <source>
        <strain evidence="3">CCTCC AB 2011122</strain>
    </source>
</reference>
<organism evidence="2 3">
    <name type="scientific">Agromyces indicus</name>
    <dbReference type="NCBI Taxonomy" id="758919"/>
    <lineage>
        <taxon>Bacteria</taxon>
        <taxon>Bacillati</taxon>
        <taxon>Actinomycetota</taxon>
        <taxon>Actinomycetes</taxon>
        <taxon>Micrococcales</taxon>
        <taxon>Microbacteriaceae</taxon>
        <taxon>Agromyces</taxon>
    </lineage>
</organism>
<feature type="domain" description="Rhodanese" evidence="1">
    <location>
        <begin position="13"/>
        <end position="100"/>
    </location>
</feature>
<evidence type="ECO:0000259" key="1">
    <source>
        <dbReference type="PROSITE" id="PS50206"/>
    </source>
</evidence>
<dbReference type="SUPFAM" id="SSF52821">
    <property type="entry name" value="Rhodanese/Cell cycle control phosphatase"/>
    <property type="match status" value="1"/>
</dbReference>
<dbReference type="PANTHER" id="PTHR43031:SF1">
    <property type="entry name" value="PYRIDINE NUCLEOTIDE-DISULPHIDE OXIDOREDUCTASE"/>
    <property type="match status" value="1"/>
</dbReference>
<name>A0ABU1FLU4_9MICO</name>
<gene>
    <name evidence="2" type="ORF">RH861_09875</name>
</gene>